<dbReference type="RefSeq" id="WP_264983500.1">
    <property type="nucleotide sequence ID" value="NZ_AP026708.1"/>
</dbReference>
<reference evidence="2" key="1">
    <citation type="submission" date="2022-08" db="EMBL/GenBank/DDBJ databases">
        <title>Genome Sequence of the sulphate-reducing bacterium, Pseudodesulfovibrio portus JCM14722.</title>
        <authorList>
            <person name="Kondo R."/>
            <person name="Kataoka T."/>
        </authorList>
    </citation>
    <scope>NUCLEOTIDE SEQUENCE</scope>
    <source>
        <strain evidence="2">JCM 14722</strain>
    </source>
</reference>
<name>A0ABM8APV0_9BACT</name>
<dbReference type="EMBL" id="AP026708">
    <property type="protein sequence ID" value="BDQ33444.1"/>
    <property type="molecule type" value="Genomic_DNA"/>
</dbReference>
<proteinExistence type="predicted"/>
<evidence type="ECO:0000313" key="3">
    <source>
        <dbReference type="Proteomes" id="UP001061361"/>
    </source>
</evidence>
<feature type="chain" id="PRO_5047317667" evidence="1">
    <location>
        <begin position="22"/>
        <end position="52"/>
    </location>
</feature>
<organism evidence="2 3">
    <name type="scientific">Pseudodesulfovibrio portus</name>
    <dbReference type="NCBI Taxonomy" id="231439"/>
    <lineage>
        <taxon>Bacteria</taxon>
        <taxon>Pseudomonadati</taxon>
        <taxon>Thermodesulfobacteriota</taxon>
        <taxon>Desulfovibrionia</taxon>
        <taxon>Desulfovibrionales</taxon>
        <taxon>Desulfovibrionaceae</taxon>
    </lineage>
</organism>
<gene>
    <name evidence="2" type="ORF">JCM14722_09860</name>
</gene>
<evidence type="ECO:0000256" key="1">
    <source>
        <dbReference type="SAM" id="SignalP"/>
    </source>
</evidence>
<keyword evidence="1" id="KW-0732">Signal</keyword>
<evidence type="ECO:0000313" key="2">
    <source>
        <dbReference type="EMBL" id="BDQ33444.1"/>
    </source>
</evidence>
<keyword evidence="3" id="KW-1185">Reference proteome</keyword>
<accession>A0ABM8APV0</accession>
<sequence>MIKKLFCICLWLLILAAPARAALTNTDTARLTGAPVGHALPLHGSSPSPRNA</sequence>
<protein>
    <submittedName>
        <fullName evidence="2">Uncharacterized protein</fullName>
    </submittedName>
</protein>
<feature type="signal peptide" evidence="1">
    <location>
        <begin position="1"/>
        <end position="21"/>
    </location>
</feature>
<dbReference type="Proteomes" id="UP001061361">
    <property type="component" value="Chromosome"/>
</dbReference>